<dbReference type="InterPro" id="IPR012337">
    <property type="entry name" value="RNaseH-like_sf"/>
</dbReference>
<dbReference type="PANTHER" id="PTHR34614:SF2">
    <property type="entry name" value="TRANSPOSASE IS4-LIKE DOMAIN-CONTAINING PROTEIN"/>
    <property type="match status" value="1"/>
</dbReference>
<dbReference type="GO" id="GO:0004803">
    <property type="term" value="F:transposase activity"/>
    <property type="evidence" value="ECO:0007669"/>
    <property type="project" value="InterPro"/>
</dbReference>
<dbReference type="RefSeq" id="WP_183776031.1">
    <property type="nucleotide sequence ID" value="NZ_JACHFW010000015.1"/>
</dbReference>
<comment type="caution">
    <text evidence="2">The sequence shown here is derived from an EMBL/GenBank/DDBJ whole genome shotgun (WGS) entry which is preliminary data.</text>
</comment>
<evidence type="ECO:0000259" key="1">
    <source>
        <dbReference type="Pfam" id="PF01609"/>
    </source>
</evidence>
<dbReference type="PANTHER" id="PTHR34614">
    <property type="match status" value="1"/>
</dbReference>
<keyword evidence="3" id="KW-1185">Reference proteome</keyword>
<name>A0A7W8M628_9FIRM</name>
<sequence>MYLDCTIKIPDSNGKITKKTIKGTTYIYYEYARIYLKDKKYNTPRRICIGKQIPGQPALMLPNDKFLKIFPQEILPEEKQGYRSGCLRIGAYIVIRKVISDYRLDLMLARIVGKDAGLFLDLAAYTIITEGNAAQYYPDYAFNHPLMTEDMRIYSDSKVSDFLSRTTTDQRILFLNEWNEKRDHRERIYISYDSTNKNSQAGDIDLVEFGHPKDDQGKEIFNYSIAYDRNNREPLFYESYPGSIVDISQLQYTLGKAKGYGYRRVGFILDRGYFSKENIRFMDDNGYDFVIMAKGMKKLVSDIILERRGSFEDDRKNSIRAYKVSGTTVRRKLYADDEKERYFHIYYSDSKRQSEREKFEDKIDQMGKKLKDCMGLPVRLRGDFIKYFDLVYWHEGLEDEKFMSGIEKTEIINREIQLCGYFVIVTSDKMTAEEALTLYKSRDGSEKLFLGDKSYLGARSERVYSNESMDTKIFIEFVATIIRSKIYTCLKDEMDRQEHRRNFMTVPAAIKELEKIEMLKGADNEYRLDYAVTARQKEILKAFGLTASNVQKQAAAISSDLERIEVEEFEKAANEQMKTL</sequence>
<dbReference type="Pfam" id="PF01609">
    <property type="entry name" value="DDE_Tnp_1"/>
    <property type="match status" value="1"/>
</dbReference>
<proteinExistence type="predicted"/>
<dbReference type="InterPro" id="IPR002559">
    <property type="entry name" value="Transposase_11"/>
</dbReference>
<dbReference type="Proteomes" id="UP000543642">
    <property type="component" value="Unassembled WGS sequence"/>
</dbReference>
<reference evidence="2 3" key="1">
    <citation type="submission" date="2020-08" db="EMBL/GenBank/DDBJ databases">
        <title>Genomic Encyclopedia of Type Strains, Phase IV (KMG-IV): sequencing the most valuable type-strain genomes for metagenomic binning, comparative biology and taxonomic classification.</title>
        <authorList>
            <person name="Goeker M."/>
        </authorList>
    </citation>
    <scope>NUCLEOTIDE SEQUENCE [LARGE SCALE GENOMIC DNA]</scope>
    <source>
        <strain evidence="2 3">DSM 106146</strain>
    </source>
</reference>
<dbReference type="EMBL" id="JACHFW010000015">
    <property type="protein sequence ID" value="MBB5265883.1"/>
    <property type="molecule type" value="Genomic_DNA"/>
</dbReference>
<dbReference type="SUPFAM" id="SSF53098">
    <property type="entry name" value="Ribonuclease H-like"/>
    <property type="match status" value="1"/>
</dbReference>
<protein>
    <recommendedName>
        <fullName evidence="1">Transposase IS4-like domain-containing protein</fullName>
    </recommendedName>
</protein>
<evidence type="ECO:0000313" key="3">
    <source>
        <dbReference type="Proteomes" id="UP000543642"/>
    </source>
</evidence>
<dbReference type="AlphaFoldDB" id="A0A7W8M628"/>
<evidence type="ECO:0000313" key="2">
    <source>
        <dbReference type="EMBL" id="MBB5265883.1"/>
    </source>
</evidence>
<dbReference type="GO" id="GO:0003677">
    <property type="term" value="F:DNA binding"/>
    <property type="evidence" value="ECO:0007669"/>
    <property type="project" value="InterPro"/>
</dbReference>
<dbReference type="GO" id="GO:0006313">
    <property type="term" value="P:DNA transposition"/>
    <property type="evidence" value="ECO:0007669"/>
    <property type="project" value="InterPro"/>
</dbReference>
<feature type="domain" description="Transposase IS4-like" evidence="1">
    <location>
        <begin position="210"/>
        <end position="479"/>
    </location>
</feature>
<accession>A0A7W8M628</accession>
<gene>
    <name evidence="2" type="ORF">HNP82_003034</name>
</gene>
<organism evidence="2 3">
    <name type="scientific">Catenibacillus scindens</name>
    <dbReference type="NCBI Taxonomy" id="673271"/>
    <lineage>
        <taxon>Bacteria</taxon>
        <taxon>Bacillati</taxon>
        <taxon>Bacillota</taxon>
        <taxon>Clostridia</taxon>
        <taxon>Lachnospirales</taxon>
        <taxon>Lachnospiraceae</taxon>
        <taxon>Catenibacillus</taxon>
    </lineage>
</organism>